<dbReference type="GO" id="GO:0032259">
    <property type="term" value="P:methylation"/>
    <property type="evidence" value="ECO:0007669"/>
    <property type="project" value="UniProtKB-KW"/>
</dbReference>
<dbReference type="Gene3D" id="3.40.50.150">
    <property type="entry name" value="Vaccinia Virus protein VP39"/>
    <property type="match status" value="1"/>
</dbReference>
<dbReference type="GO" id="GO:0005737">
    <property type="term" value="C:cytoplasm"/>
    <property type="evidence" value="ECO:0007669"/>
    <property type="project" value="UniProtKB-SubCell"/>
</dbReference>
<dbReference type="Proteomes" id="UP000276223">
    <property type="component" value="Unassembled WGS sequence"/>
</dbReference>
<dbReference type="GO" id="GO:0016279">
    <property type="term" value="F:protein-lysine N-methyltransferase activity"/>
    <property type="evidence" value="ECO:0007669"/>
    <property type="project" value="RHEA"/>
</dbReference>
<comment type="catalytic activity">
    <reaction evidence="6">
        <text>L-lysyl-[protein] + 3 S-adenosyl-L-methionine = N(6),N(6),N(6)-trimethyl-L-lysyl-[protein] + 3 S-adenosyl-L-homocysteine + 3 H(+)</text>
        <dbReference type="Rhea" id="RHEA:54192"/>
        <dbReference type="Rhea" id="RHEA-COMP:9752"/>
        <dbReference type="Rhea" id="RHEA-COMP:13826"/>
        <dbReference type="ChEBI" id="CHEBI:15378"/>
        <dbReference type="ChEBI" id="CHEBI:29969"/>
        <dbReference type="ChEBI" id="CHEBI:57856"/>
        <dbReference type="ChEBI" id="CHEBI:59789"/>
        <dbReference type="ChEBI" id="CHEBI:61961"/>
    </reaction>
</comment>
<evidence type="ECO:0000256" key="5">
    <source>
        <dbReference type="ARBA" id="ARBA00022691"/>
    </source>
</evidence>
<feature type="binding site" evidence="6">
    <location>
        <position position="175"/>
    </location>
    <ligand>
        <name>S-adenosyl-L-methionine</name>
        <dbReference type="ChEBI" id="CHEBI:59789"/>
    </ligand>
</feature>
<organism evidence="7 8">
    <name type="scientific">Desulfosoma caldarium</name>
    <dbReference type="NCBI Taxonomy" id="610254"/>
    <lineage>
        <taxon>Bacteria</taxon>
        <taxon>Pseudomonadati</taxon>
        <taxon>Thermodesulfobacteriota</taxon>
        <taxon>Syntrophobacteria</taxon>
        <taxon>Syntrophobacterales</taxon>
        <taxon>Syntrophobacteraceae</taxon>
        <taxon>Desulfosoma</taxon>
    </lineage>
</organism>
<dbReference type="PANTHER" id="PTHR43648:SF1">
    <property type="entry name" value="ELECTRON TRANSFER FLAVOPROTEIN BETA SUBUNIT LYSINE METHYLTRANSFERASE"/>
    <property type="match status" value="1"/>
</dbReference>
<dbReference type="InterPro" id="IPR050078">
    <property type="entry name" value="Ribosomal_L11_MeTrfase_PrmA"/>
</dbReference>
<accession>A0A3N1UTP9</accession>
<keyword evidence="3 6" id="KW-0489">Methyltransferase</keyword>
<feature type="binding site" evidence="6">
    <location>
        <position position="197"/>
    </location>
    <ligand>
        <name>S-adenosyl-L-methionine</name>
        <dbReference type="ChEBI" id="CHEBI:59789"/>
    </ligand>
</feature>
<dbReference type="EC" id="2.1.1.-" evidence="6"/>
<dbReference type="AlphaFoldDB" id="A0A3N1UTP9"/>
<proteinExistence type="inferred from homology"/>
<dbReference type="PANTHER" id="PTHR43648">
    <property type="entry name" value="ELECTRON TRANSFER FLAVOPROTEIN BETA SUBUNIT LYSINE METHYLTRANSFERASE"/>
    <property type="match status" value="1"/>
</dbReference>
<dbReference type="InterPro" id="IPR029063">
    <property type="entry name" value="SAM-dependent_MTases_sf"/>
</dbReference>
<keyword evidence="2 6" id="KW-0963">Cytoplasm</keyword>
<evidence type="ECO:0000256" key="4">
    <source>
        <dbReference type="ARBA" id="ARBA00022679"/>
    </source>
</evidence>
<keyword evidence="7" id="KW-0687">Ribonucleoprotein</keyword>
<dbReference type="SUPFAM" id="SSF53335">
    <property type="entry name" value="S-adenosyl-L-methionine-dependent methyltransferases"/>
    <property type="match status" value="1"/>
</dbReference>
<evidence type="ECO:0000256" key="2">
    <source>
        <dbReference type="ARBA" id="ARBA00022490"/>
    </source>
</evidence>
<protein>
    <recommendedName>
        <fullName evidence="6">Ribosomal protein L11 methyltransferase</fullName>
        <shortName evidence="6">L11 Mtase</shortName>
        <ecNumber evidence="6">2.1.1.-</ecNumber>
    </recommendedName>
</protein>
<reference evidence="7 8" key="1">
    <citation type="submission" date="2018-11" db="EMBL/GenBank/DDBJ databases">
        <title>Genomic Encyclopedia of Type Strains, Phase IV (KMG-IV): sequencing the most valuable type-strain genomes for metagenomic binning, comparative biology and taxonomic classification.</title>
        <authorList>
            <person name="Goeker M."/>
        </authorList>
    </citation>
    <scope>NUCLEOTIDE SEQUENCE [LARGE SCALE GENOMIC DNA]</scope>
    <source>
        <strain evidence="7 8">DSM 22027</strain>
    </source>
</reference>
<feature type="binding site" evidence="6">
    <location>
        <position position="239"/>
    </location>
    <ligand>
        <name>S-adenosyl-L-methionine</name>
        <dbReference type="ChEBI" id="CHEBI:59789"/>
    </ligand>
</feature>
<dbReference type="OrthoDB" id="9785995at2"/>
<keyword evidence="7" id="KW-0689">Ribosomal protein</keyword>
<dbReference type="InterPro" id="IPR004498">
    <property type="entry name" value="Ribosomal_PrmA_MeTrfase"/>
</dbReference>
<feature type="binding site" evidence="6">
    <location>
        <position position="149"/>
    </location>
    <ligand>
        <name>S-adenosyl-L-methionine</name>
        <dbReference type="ChEBI" id="CHEBI:59789"/>
    </ligand>
</feature>
<dbReference type="CDD" id="cd02440">
    <property type="entry name" value="AdoMet_MTases"/>
    <property type="match status" value="1"/>
</dbReference>
<dbReference type="PIRSF" id="PIRSF000401">
    <property type="entry name" value="RPL11_MTase"/>
    <property type="match status" value="1"/>
</dbReference>
<name>A0A3N1UTP9_9BACT</name>
<evidence type="ECO:0000256" key="3">
    <source>
        <dbReference type="ARBA" id="ARBA00022603"/>
    </source>
</evidence>
<dbReference type="GO" id="GO:0005840">
    <property type="term" value="C:ribosome"/>
    <property type="evidence" value="ECO:0007669"/>
    <property type="project" value="UniProtKB-KW"/>
</dbReference>
<comment type="similarity">
    <text evidence="1 6">Belongs to the methyltransferase superfamily. PrmA family.</text>
</comment>
<comment type="caution">
    <text evidence="7">The sequence shown here is derived from an EMBL/GenBank/DDBJ whole genome shotgun (WGS) entry which is preliminary data.</text>
</comment>
<sequence>MKSGECFSFKEVNVGKGWWMADVPCPESVCDELAAVLADLFGVGVQVQDNAVRLYLSAEKAASDWKTVLEKVVENFHASLGLPWAGAVNYGFCEDADWNARWKEGFKPLRVGRRLVITPTWESYTPQAHDVVLTLDPGMAFGTGHHETTRLCLEWLEDVMATWSSAPAPSLLDVGTGSGILALAGALLGFRPVMAVDNDADAIEIAQKNQILNPKAASVQFFMGTAENVPGRFAVVVANIQAGPLMAMADVLAQKVEPGGRLGLCGLLEEQVSEVTRRYEALGFGKERHRQAGPWVLVAMRCRA</sequence>
<evidence type="ECO:0000256" key="1">
    <source>
        <dbReference type="ARBA" id="ARBA00009741"/>
    </source>
</evidence>
<comment type="subcellular location">
    <subcellularLocation>
        <location evidence="6">Cytoplasm</location>
    </subcellularLocation>
</comment>
<evidence type="ECO:0000256" key="6">
    <source>
        <dbReference type="HAMAP-Rule" id="MF_00735"/>
    </source>
</evidence>
<dbReference type="EMBL" id="RJVA01000011">
    <property type="protein sequence ID" value="ROQ93523.1"/>
    <property type="molecule type" value="Genomic_DNA"/>
</dbReference>
<dbReference type="HAMAP" id="MF_00735">
    <property type="entry name" value="Methyltr_PrmA"/>
    <property type="match status" value="1"/>
</dbReference>
<keyword evidence="4 6" id="KW-0808">Transferase</keyword>
<evidence type="ECO:0000313" key="8">
    <source>
        <dbReference type="Proteomes" id="UP000276223"/>
    </source>
</evidence>
<gene>
    <name evidence="6" type="primary">prmA</name>
    <name evidence="7" type="ORF">EDC27_1546</name>
</gene>
<evidence type="ECO:0000313" key="7">
    <source>
        <dbReference type="EMBL" id="ROQ93523.1"/>
    </source>
</evidence>
<dbReference type="Pfam" id="PF06325">
    <property type="entry name" value="PrmA"/>
    <property type="match status" value="1"/>
</dbReference>
<keyword evidence="8" id="KW-1185">Reference proteome</keyword>
<comment type="function">
    <text evidence="6">Methylates ribosomal protein L11.</text>
</comment>
<keyword evidence="5 6" id="KW-0949">S-adenosyl-L-methionine</keyword>